<evidence type="ECO:0000256" key="1">
    <source>
        <dbReference type="SAM" id="MobiDB-lite"/>
    </source>
</evidence>
<feature type="region of interest" description="Disordered" evidence="1">
    <location>
        <begin position="99"/>
        <end position="123"/>
    </location>
</feature>
<evidence type="ECO:0000313" key="2">
    <source>
        <dbReference type="EMBL" id="MFG6460341.1"/>
    </source>
</evidence>
<dbReference type="EMBL" id="JBIGHX010000001">
    <property type="protein sequence ID" value="MFG6460341.1"/>
    <property type="molecule type" value="Genomic_DNA"/>
</dbReference>
<dbReference type="Proteomes" id="UP001606302">
    <property type="component" value="Unassembled WGS sequence"/>
</dbReference>
<proteinExistence type="predicted"/>
<accession>A0ABW7GEG0</accession>
<feature type="compositionally biased region" description="Polar residues" evidence="1">
    <location>
        <begin position="109"/>
        <end position="123"/>
    </location>
</feature>
<gene>
    <name evidence="2" type="ORF">ACG04Q_02080</name>
</gene>
<keyword evidence="3" id="KW-1185">Reference proteome</keyword>
<sequence>MRFPITPHSDGWHTHLHRFRVSAHGAELPTPPERRGLHVLIAIALVGGLLTSGLLDAAADPRPLDVQASNAMRRASDTLQQWQAQLSRGLQVSLRAVADGRDQPAAKPVSSQGAASATVTAGV</sequence>
<protein>
    <submittedName>
        <fullName evidence="2">Uncharacterized protein</fullName>
    </submittedName>
</protein>
<organism evidence="2 3">
    <name type="scientific">Pelomonas lactea</name>
    <dbReference type="NCBI Taxonomy" id="3299030"/>
    <lineage>
        <taxon>Bacteria</taxon>
        <taxon>Pseudomonadati</taxon>
        <taxon>Pseudomonadota</taxon>
        <taxon>Betaproteobacteria</taxon>
        <taxon>Burkholderiales</taxon>
        <taxon>Sphaerotilaceae</taxon>
        <taxon>Roseateles</taxon>
    </lineage>
</organism>
<evidence type="ECO:0000313" key="3">
    <source>
        <dbReference type="Proteomes" id="UP001606302"/>
    </source>
</evidence>
<comment type="caution">
    <text evidence="2">The sequence shown here is derived from an EMBL/GenBank/DDBJ whole genome shotgun (WGS) entry which is preliminary data.</text>
</comment>
<dbReference type="RefSeq" id="WP_394509152.1">
    <property type="nucleotide sequence ID" value="NZ_JBIGHX010000001.1"/>
</dbReference>
<name>A0ABW7GEG0_9BURK</name>
<reference evidence="2 3" key="1">
    <citation type="submission" date="2024-08" db="EMBL/GenBank/DDBJ databases">
        <authorList>
            <person name="Lu H."/>
        </authorList>
    </citation>
    <scope>NUCLEOTIDE SEQUENCE [LARGE SCALE GENOMIC DNA]</scope>
    <source>
        <strain evidence="2 3">DXS20W</strain>
    </source>
</reference>